<reference evidence="1 2" key="1">
    <citation type="submission" date="2018-11" db="EMBL/GenBank/DDBJ databases">
        <title>Proposal to divide the Flavobacteriaceae and reorganize its genera based on Amino Acid Identity values calculated from whole genome sequences.</title>
        <authorList>
            <person name="Nicholson A.C."/>
            <person name="Gulvik C.A."/>
            <person name="Whitney A.M."/>
            <person name="Humrighouse B.W."/>
            <person name="Bell M."/>
            <person name="Holmes B."/>
            <person name="Steigerwalt A."/>
            <person name="Villarma A."/>
            <person name="Sheth M."/>
            <person name="Batra D."/>
            <person name="Pryor J."/>
            <person name="Bernardet J.-F."/>
            <person name="Hugo C."/>
            <person name="Kampfer P."/>
            <person name="Newman J."/>
            <person name="Mcquiston J.R."/>
        </authorList>
    </citation>
    <scope>NUCLEOTIDE SEQUENCE [LARGE SCALE GENOMIC DNA]</scope>
    <source>
        <strain evidence="1 2">G0211</strain>
    </source>
</reference>
<dbReference type="EMBL" id="CP033928">
    <property type="protein sequence ID" value="AZA62041.1"/>
    <property type="molecule type" value="Genomic_DNA"/>
</dbReference>
<gene>
    <name evidence="1" type="ORF">EG340_13770</name>
</gene>
<dbReference type="RefSeq" id="WP_123886622.1">
    <property type="nucleotide sequence ID" value="NZ_CP033928.1"/>
</dbReference>
<proteinExistence type="predicted"/>
<evidence type="ECO:0000313" key="1">
    <source>
        <dbReference type="EMBL" id="AZA62041.1"/>
    </source>
</evidence>
<name>A0A3G6N1Y1_9FLAO</name>
<organism evidence="1 2">
    <name type="scientific">Chryseobacterium indoltheticum</name>
    <dbReference type="NCBI Taxonomy" id="254"/>
    <lineage>
        <taxon>Bacteria</taxon>
        <taxon>Pseudomonadati</taxon>
        <taxon>Bacteroidota</taxon>
        <taxon>Flavobacteriia</taxon>
        <taxon>Flavobacteriales</taxon>
        <taxon>Weeksellaceae</taxon>
        <taxon>Chryseobacterium group</taxon>
        <taxon>Chryseobacterium</taxon>
    </lineage>
</organism>
<dbReference type="AlphaFoldDB" id="A0A3G6N1Y1"/>
<sequence>MKLSKIYLKLSNVLSIILVLFYNLSIAQNAKCNNANFVADSVIIKLPKNRDGRFIDIKQLDSVKAILKNNNYEYTIKINVFFGTEKFSQTYSNHLKASLEKYLHGSVDKIKIISNGSSNPLIRDKKHMDYKNKNNRIVILRKHL</sequence>
<evidence type="ECO:0008006" key="3">
    <source>
        <dbReference type="Google" id="ProtNLM"/>
    </source>
</evidence>
<dbReference type="Proteomes" id="UP000269076">
    <property type="component" value="Chromosome"/>
</dbReference>
<accession>A0A3G6N1Y1</accession>
<protein>
    <recommendedName>
        <fullName evidence="3">OmpA-like domain-containing protein</fullName>
    </recommendedName>
</protein>
<evidence type="ECO:0000313" key="2">
    <source>
        <dbReference type="Proteomes" id="UP000269076"/>
    </source>
</evidence>